<sequence>MLRRRFVNIIAFENIACTAAVVEPGLGMERASMEQGVKAMDDAYRVFPPVFMRRKISWDRQQQYRMISARHWASNLTKGESTVAVSAQLYTLGNGMMAEKDGDVTLEAIPAVDALLELKAMFFESFSGLLKAGNQAEVVILRPHEEINSSLLLKEAFLEELRGC</sequence>
<organism evidence="1 2">
    <name type="scientific">Plasmopara halstedii</name>
    <name type="common">Downy mildew of sunflower</name>
    <dbReference type="NCBI Taxonomy" id="4781"/>
    <lineage>
        <taxon>Eukaryota</taxon>
        <taxon>Sar</taxon>
        <taxon>Stramenopiles</taxon>
        <taxon>Oomycota</taxon>
        <taxon>Peronosporomycetes</taxon>
        <taxon>Peronosporales</taxon>
        <taxon>Peronosporaceae</taxon>
        <taxon>Plasmopara</taxon>
    </lineage>
</organism>
<evidence type="ECO:0000313" key="1">
    <source>
        <dbReference type="EMBL" id="CEG47528.1"/>
    </source>
</evidence>
<dbReference type="AlphaFoldDB" id="A0A0P1B1C5"/>
<dbReference type="Proteomes" id="UP000054928">
    <property type="component" value="Unassembled WGS sequence"/>
</dbReference>
<accession>A0A0P1B1C5</accession>
<dbReference type="GeneID" id="36399451"/>
<protein>
    <submittedName>
        <fullName evidence="1">Uncharacterized protein</fullName>
    </submittedName>
</protein>
<evidence type="ECO:0000313" key="2">
    <source>
        <dbReference type="Proteomes" id="UP000054928"/>
    </source>
</evidence>
<name>A0A0P1B1C5_PLAHL</name>
<dbReference type="RefSeq" id="XP_024583897.1">
    <property type="nucleotide sequence ID" value="XM_024718505.1"/>
</dbReference>
<keyword evidence="2" id="KW-1185">Reference proteome</keyword>
<reference evidence="2" key="1">
    <citation type="submission" date="2014-09" db="EMBL/GenBank/DDBJ databases">
        <authorList>
            <person name="Sharma Rahul"/>
            <person name="Thines Marco"/>
        </authorList>
    </citation>
    <scope>NUCLEOTIDE SEQUENCE [LARGE SCALE GENOMIC DNA]</scope>
</reference>
<proteinExistence type="predicted"/>
<dbReference type="EMBL" id="CCYD01002589">
    <property type="protein sequence ID" value="CEG47528.1"/>
    <property type="molecule type" value="Genomic_DNA"/>
</dbReference>